<proteinExistence type="predicted"/>
<dbReference type="EMBL" id="CWQY01000014">
    <property type="protein sequence ID" value="CSC78774.1"/>
    <property type="molecule type" value="Genomic_DNA"/>
</dbReference>
<gene>
    <name evidence="1" type="ORF">ERS013200_02275</name>
</gene>
<evidence type="ECO:0000313" key="1">
    <source>
        <dbReference type="EMBL" id="CSC78774.1"/>
    </source>
</evidence>
<dbReference type="AlphaFoldDB" id="A0A655W9M5"/>
<dbReference type="Proteomes" id="UP000041770">
    <property type="component" value="Unassembled WGS sequence"/>
</dbReference>
<name>A0A655W9M5_VIBCL</name>
<organism evidence="1 2">
    <name type="scientific">Vibrio cholerae</name>
    <dbReference type="NCBI Taxonomy" id="666"/>
    <lineage>
        <taxon>Bacteria</taxon>
        <taxon>Pseudomonadati</taxon>
        <taxon>Pseudomonadota</taxon>
        <taxon>Gammaproteobacteria</taxon>
        <taxon>Vibrionales</taxon>
        <taxon>Vibrionaceae</taxon>
        <taxon>Vibrio</taxon>
    </lineage>
</organism>
<reference evidence="1 2" key="1">
    <citation type="submission" date="2015-07" db="EMBL/GenBank/DDBJ databases">
        <authorList>
            <consortium name="Pathogen Informatics"/>
        </authorList>
    </citation>
    <scope>NUCLEOTIDE SEQUENCE [LARGE SCALE GENOMIC DNA]</scope>
    <source>
        <strain evidence="1 2">A316</strain>
    </source>
</reference>
<evidence type="ECO:0000313" key="2">
    <source>
        <dbReference type="Proteomes" id="UP000041770"/>
    </source>
</evidence>
<sequence>MTLTAFFMRGRGAQNHRILRPRHIHWALLRWDRHDLHLSDTRSAVAVRGADTVGASIAASDHYHMFAFSVDLFTFQIHAIGSAVILREELHREVNAFQITSGNAQITWYG</sequence>
<accession>A0A655W9M5</accession>
<protein>
    <submittedName>
        <fullName evidence="1">Uncharacterized protein</fullName>
    </submittedName>
</protein>